<comment type="caution">
    <text evidence="2">The sequence shown here is derived from an EMBL/GenBank/DDBJ whole genome shotgun (WGS) entry which is preliminary data.</text>
</comment>
<evidence type="ECO:0000256" key="1">
    <source>
        <dbReference type="SAM" id="MobiDB-lite"/>
    </source>
</evidence>
<proteinExistence type="predicted"/>
<feature type="compositionally biased region" description="Polar residues" evidence="1">
    <location>
        <begin position="101"/>
        <end position="117"/>
    </location>
</feature>
<sequence>MAAVAPMDLVMTADPSSIPLRCTLCPKKPNFSDLSHLLTHISSKSHLAHRFKAELKARDDRVALEQVRQYDHWCDRYGINALLAERMAAKEQKRTGRRGRNSNQNNKPGISATSGQNLIKHEPEEYVESLPAHWSTAPGQVQDGSLEGFDSPNYPTPFLKRSRSDRSTPRTPENEMRHKYTRRWPSEADTIDSAPVSDLPSESTEFGDENDASKLKGVKYPGMGLFDSADETQKRMRNQRKDDSVLKQMEETSSGILPNEFVWADNGEFQRIRDIYASPSIEGSPDRKFEDRDAIKPKRGRRSTTSAGAGSGTTRRRTSTRLARQPPSRNRRAQQHDNDEIAGSVEGYDIFRDPPKLSPARTESSPGGSGFDLRRRPALQSLNSNVPLASAGQKHPKPVSYVTSRENGPSLFTSQPPVSSSNYFQHQHTMGTGTFNPLCVQGRSGFYNPYSYTSFSADTKSSTANFQAINGVNLANMSFSAFGGPFASDSAHERLDQDFGL</sequence>
<feature type="region of interest" description="Disordered" evidence="1">
    <location>
        <begin position="90"/>
        <end position="117"/>
    </location>
</feature>
<reference evidence="2" key="2">
    <citation type="submission" date="2023-05" db="EMBL/GenBank/DDBJ databases">
        <authorList>
            <consortium name="Lawrence Berkeley National Laboratory"/>
            <person name="Steindorff A."/>
            <person name="Hensen N."/>
            <person name="Bonometti L."/>
            <person name="Westerberg I."/>
            <person name="Brannstrom I.O."/>
            <person name="Guillou S."/>
            <person name="Cros-Aarteil S."/>
            <person name="Calhoun S."/>
            <person name="Haridas S."/>
            <person name="Kuo A."/>
            <person name="Mondo S."/>
            <person name="Pangilinan J."/>
            <person name="Riley R."/>
            <person name="Labutti K."/>
            <person name="Andreopoulos B."/>
            <person name="Lipzen A."/>
            <person name="Chen C."/>
            <person name="Yanf M."/>
            <person name="Daum C."/>
            <person name="Ng V."/>
            <person name="Clum A."/>
            <person name="Ohm R."/>
            <person name="Martin F."/>
            <person name="Silar P."/>
            <person name="Natvig D."/>
            <person name="Lalanne C."/>
            <person name="Gautier V."/>
            <person name="Ament-Velasquez S.L."/>
            <person name="Kruys A."/>
            <person name="Hutchinson M.I."/>
            <person name="Powell A.J."/>
            <person name="Barry K."/>
            <person name="Miller A.N."/>
            <person name="Grigoriev I.V."/>
            <person name="Debuchy R."/>
            <person name="Gladieux P."/>
            <person name="Thoren M.H."/>
            <person name="Johannesson H."/>
        </authorList>
    </citation>
    <scope>NUCLEOTIDE SEQUENCE</scope>
    <source>
        <strain evidence="2">CBS 359.72</strain>
    </source>
</reference>
<evidence type="ECO:0000313" key="3">
    <source>
        <dbReference type="Proteomes" id="UP001303647"/>
    </source>
</evidence>
<feature type="region of interest" description="Disordered" evidence="1">
    <location>
        <begin position="135"/>
        <end position="252"/>
    </location>
</feature>
<accession>A0AAN7CU99</accession>
<keyword evidence="3" id="KW-1185">Reference proteome</keyword>
<reference evidence="2" key="1">
    <citation type="journal article" date="2023" name="Mol. Phylogenet. Evol.">
        <title>Genome-scale phylogeny and comparative genomics of the fungal order Sordariales.</title>
        <authorList>
            <person name="Hensen N."/>
            <person name="Bonometti L."/>
            <person name="Westerberg I."/>
            <person name="Brannstrom I.O."/>
            <person name="Guillou S."/>
            <person name="Cros-Aarteil S."/>
            <person name="Calhoun S."/>
            <person name="Haridas S."/>
            <person name="Kuo A."/>
            <person name="Mondo S."/>
            <person name="Pangilinan J."/>
            <person name="Riley R."/>
            <person name="LaButti K."/>
            <person name="Andreopoulos B."/>
            <person name="Lipzen A."/>
            <person name="Chen C."/>
            <person name="Yan M."/>
            <person name="Daum C."/>
            <person name="Ng V."/>
            <person name="Clum A."/>
            <person name="Steindorff A."/>
            <person name="Ohm R.A."/>
            <person name="Martin F."/>
            <person name="Silar P."/>
            <person name="Natvig D.O."/>
            <person name="Lalanne C."/>
            <person name="Gautier V."/>
            <person name="Ament-Velasquez S.L."/>
            <person name="Kruys A."/>
            <person name="Hutchinson M.I."/>
            <person name="Powell A.J."/>
            <person name="Barry K."/>
            <person name="Miller A.N."/>
            <person name="Grigoriev I.V."/>
            <person name="Debuchy R."/>
            <person name="Gladieux P."/>
            <person name="Hiltunen Thoren M."/>
            <person name="Johannesson H."/>
        </authorList>
    </citation>
    <scope>NUCLEOTIDE SEQUENCE</scope>
    <source>
        <strain evidence="2">CBS 359.72</strain>
    </source>
</reference>
<dbReference type="Proteomes" id="UP001303647">
    <property type="component" value="Unassembled WGS sequence"/>
</dbReference>
<feature type="region of interest" description="Disordered" evidence="1">
    <location>
        <begin position="279"/>
        <end position="374"/>
    </location>
</feature>
<feature type="compositionally biased region" description="Basic and acidic residues" evidence="1">
    <location>
        <begin position="284"/>
        <end position="296"/>
    </location>
</feature>
<name>A0AAN7CU99_9PEZI</name>
<gene>
    <name evidence="2" type="ORF">C7999DRAFT_13564</name>
</gene>
<dbReference type="EMBL" id="MU857637">
    <property type="protein sequence ID" value="KAK4248474.1"/>
    <property type="molecule type" value="Genomic_DNA"/>
</dbReference>
<organism evidence="2 3">
    <name type="scientific">Corynascus novoguineensis</name>
    <dbReference type="NCBI Taxonomy" id="1126955"/>
    <lineage>
        <taxon>Eukaryota</taxon>
        <taxon>Fungi</taxon>
        <taxon>Dikarya</taxon>
        <taxon>Ascomycota</taxon>
        <taxon>Pezizomycotina</taxon>
        <taxon>Sordariomycetes</taxon>
        <taxon>Sordariomycetidae</taxon>
        <taxon>Sordariales</taxon>
        <taxon>Chaetomiaceae</taxon>
        <taxon>Corynascus</taxon>
    </lineage>
</organism>
<protein>
    <submittedName>
        <fullName evidence="2">Uncharacterized protein</fullName>
    </submittedName>
</protein>
<evidence type="ECO:0000313" key="2">
    <source>
        <dbReference type="EMBL" id="KAK4248474.1"/>
    </source>
</evidence>
<feature type="compositionally biased region" description="Basic and acidic residues" evidence="1">
    <location>
        <begin position="231"/>
        <end position="250"/>
    </location>
</feature>
<feature type="compositionally biased region" description="Basic and acidic residues" evidence="1">
    <location>
        <begin position="162"/>
        <end position="178"/>
    </location>
</feature>
<dbReference type="AlphaFoldDB" id="A0AAN7CU99"/>